<dbReference type="GO" id="GO:0008777">
    <property type="term" value="F:acetylornithine deacetylase activity"/>
    <property type="evidence" value="ECO:0007669"/>
    <property type="project" value="TreeGrafter"/>
</dbReference>
<dbReference type="Proteomes" id="UP000248606">
    <property type="component" value="Unassembled WGS sequence"/>
</dbReference>
<dbReference type="GO" id="GO:0046872">
    <property type="term" value="F:metal ion binding"/>
    <property type="evidence" value="ECO:0007669"/>
    <property type="project" value="UniProtKB-KW"/>
</dbReference>
<dbReference type="GO" id="GO:0009014">
    <property type="term" value="F:succinyl-diaminopimelate desuccinylase activity"/>
    <property type="evidence" value="ECO:0007669"/>
    <property type="project" value="UniProtKB-UniRule"/>
</dbReference>
<evidence type="ECO:0000256" key="1">
    <source>
        <dbReference type="ARBA" id="ARBA00022723"/>
    </source>
</evidence>
<evidence type="ECO:0000256" key="2">
    <source>
        <dbReference type="ARBA" id="ARBA00022801"/>
    </source>
</evidence>
<dbReference type="SUPFAM" id="SSF55031">
    <property type="entry name" value="Bacterial exopeptidase dimerisation domain"/>
    <property type="match status" value="1"/>
</dbReference>
<comment type="caution">
    <text evidence="5">The sequence shown here is derived from an EMBL/GenBank/DDBJ whole genome shotgun (WGS) entry which is preliminary data.</text>
</comment>
<reference evidence="5 6" key="1">
    <citation type="submission" date="2017-08" db="EMBL/GenBank/DDBJ databases">
        <title>Infants hospitalized years apart are colonized by the same room-sourced microbial strains.</title>
        <authorList>
            <person name="Brooks B."/>
            <person name="Olm M.R."/>
            <person name="Firek B.A."/>
            <person name="Baker R."/>
            <person name="Thomas B.C."/>
            <person name="Morowitz M.J."/>
            <person name="Banfield J.F."/>
        </authorList>
    </citation>
    <scope>NUCLEOTIDE SEQUENCE [LARGE SCALE GENOMIC DNA]</scope>
    <source>
        <strain evidence="5">S2_006_000_R1_57</strain>
    </source>
</reference>
<evidence type="ECO:0000313" key="5">
    <source>
        <dbReference type="EMBL" id="PZP89712.1"/>
    </source>
</evidence>
<feature type="domain" description="Peptidase M20 dimerisation" evidence="4">
    <location>
        <begin position="178"/>
        <end position="268"/>
    </location>
</feature>
<dbReference type="PANTHER" id="PTHR43808">
    <property type="entry name" value="ACETYLORNITHINE DEACETYLASE"/>
    <property type="match status" value="1"/>
</dbReference>
<protein>
    <recommendedName>
        <fullName evidence="3">Succinyl-diaminopimelate desuccinylase</fullName>
        <ecNumber evidence="3">3.5.1.18</ecNumber>
    </recommendedName>
</protein>
<dbReference type="Gene3D" id="3.30.70.360">
    <property type="match status" value="1"/>
</dbReference>
<sequence>MILDPRRDPISLTQDFVDIPSVSQEETAIADAVERGLREIAQVDHPTITVERHGNRLVARTHRGLPSRVVLAGHLDTVPIANNVPSYRGPGEQGTDCIHGCGSVDMKSGDAVFYHLFYTLADDPQLQHDMTLVYYDCEEITGSFNGLGALQREYPELLQGDLAILGEPSGGWIEAGCQGTMRMRIESHGLRAHSARAWMGDNAIHALSPVLAKLARHEARDVNIDGCLYREGLNAVRMSGGVAGNVIPDEAWVEINFRFAPDRSEAEALSYVCTTLGLSLEGVTETSEGTRQDTIVNGLTWEILDMSASAMPGLSAPAAIPLVAAAGGKVRAKYGWTDVSRFAAMGMPAVNLGPGDPSLAHKRDEHCPVEHIAGVTEIVRTYLTTPSEYVKKD</sequence>
<dbReference type="InterPro" id="IPR011650">
    <property type="entry name" value="Peptidase_M20_dimer"/>
</dbReference>
<evidence type="ECO:0000256" key="3">
    <source>
        <dbReference type="NCBIfam" id="TIGR01900"/>
    </source>
</evidence>
<name>A0A2W5KB24_9ACTN</name>
<dbReference type="EC" id="3.5.1.18" evidence="3"/>
<organism evidence="5 6">
    <name type="scientific">Lawsonella clevelandensis</name>
    <dbReference type="NCBI Taxonomy" id="1528099"/>
    <lineage>
        <taxon>Bacteria</taxon>
        <taxon>Bacillati</taxon>
        <taxon>Actinomycetota</taxon>
        <taxon>Actinomycetes</taxon>
        <taxon>Mycobacteriales</taxon>
        <taxon>Lawsonellaceae</taxon>
        <taxon>Lawsonella</taxon>
    </lineage>
</organism>
<dbReference type="GO" id="GO:0009089">
    <property type="term" value="P:lysine biosynthetic process via diaminopimelate"/>
    <property type="evidence" value="ECO:0007669"/>
    <property type="project" value="UniProtKB-UniRule"/>
</dbReference>
<dbReference type="Pfam" id="PF07687">
    <property type="entry name" value="M20_dimer"/>
    <property type="match status" value="1"/>
</dbReference>
<accession>A0A2W5KB24</accession>
<keyword evidence="2" id="KW-0378">Hydrolase</keyword>
<dbReference type="NCBIfam" id="TIGR01900">
    <property type="entry name" value="dapE-gram_pos"/>
    <property type="match status" value="1"/>
</dbReference>
<dbReference type="InterPro" id="IPR002933">
    <property type="entry name" value="Peptidase_M20"/>
</dbReference>
<dbReference type="EMBL" id="QFOZ01000001">
    <property type="protein sequence ID" value="PZP89712.1"/>
    <property type="molecule type" value="Genomic_DNA"/>
</dbReference>
<proteinExistence type="predicted"/>
<dbReference type="RefSeq" id="WP_290595510.1">
    <property type="nucleotide sequence ID" value="NZ_JAPJOB010000001.1"/>
</dbReference>
<keyword evidence="1" id="KW-0479">Metal-binding</keyword>
<dbReference type="SUPFAM" id="SSF53187">
    <property type="entry name" value="Zn-dependent exopeptidases"/>
    <property type="match status" value="1"/>
</dbReference>
<dbReference type="InterPro" id="IPR050072">
    <property type="entry name" value="Peptidase_M20A"/>
</dbReference>
<dbReference type="Gene3D" id="3.40.630.10">
    <property type="entry name" value="Zn peptidases"/>
    <property type="match status" value="1"/>
</dbReference>
<evidence type="ECO:0000259" key="4">
    <source>
        <dbReference type="Pfam" id="PF07687"/>
    </source>
</evidence>
<evidence type="ECO:0000313" key="6">
    <source>
        <dbReference type="Proteomes" id="UP000248606"/>
    </source>
</evidence>
<dbReference type="Pfam" id="PF01546">
    <property type="entry name" value="Peptidase_M20"/>
    <property type="match status" value="1"/>
</dbReference>
<dbReference type="PANTHER" id="PTHR43808:SF31">
    <property type="entry name" value="N-ACETYL-L-CITRULLINE DEACETYLASE"/>
    <property type="match status" value="1"/>
</dbReference>
<dbReference type="GO" id="GO:0006526">
    <property type="term" value="P:L-arginine biosynthetic process"/>
    <property type="evidence" value="ECO:0007669"/>
    <property type="project" value="TreeGrafter"/>
</dbReference>
<dbReference type="AlphaFoldDB" id="A0A2W5KB24"/>
<dbReference type="InterPro" id="IPR036264">
    <property type="entry name" value="Bact_exopeptidase_dim_dom"/>
</dbReference>
<gene>
    <name evidence="5" type="ORF">DI579_00610</name>
</gene>
<dbReference type="InterPro" id="IPR010174">
    <property type="entry name" value="Succinyl-DAP_deSuclase_DapE"/>
</dbReference>